<dbReference type="AlphaFoldDB" id="A0A9W6QZN6"/>
<sequence length="56" mass="5855">MAGNPPEPLTVTATDDVSTVVPAAHRHSGSGQPYFRHVKSSFSVLGALVSLEGHLQ</sequence>
<dbReference type="EMBL" id="BSTI01000004">
    <property type="protein sequence ID" value="GLY65578.1"/>
    <property type="molecule type" value="Genomic_DNA"/>
</dbReference>
<organism evidence="1 2">
    <name type="scientific">Amycolatopsis taiwanensis</name>
    <dbReference type="NCBI Taxonomy" id="342230"/>
    <lineage>
        <taxon>Bacteria</taxon>
        <taxon>Bacillati</taxon>
        <taxon>Actinomycetota</taxon>
        <taxon>Actinomycetes</taxon>
        <taxon>Pseudonocardiales</taxon>
        <taxon>Pseudonocardiaceae</taxon>
        <taxon>Amycolatopsis</taxon>
    </lineage>
</organism>
<evidence type="ECO:0000313" key="1">
    <source>
        <dbReference type="EMBL" id="GLY65578.1"/>
    </source>
</evidence>
<accession>A0A9W6QZN6</accession>
<comment type="caution">
    <text evidence="1">The sequence shown here is derived from an EMBL/GenBank/DDBJ whole genome shotgun (WGS) entry which is preliminary data.</text>
</comment>
<proteinExistence type="predicted"/>
<keyword evidence="2" id="KW-1185">Reference proteome</keyword>
<protein>
    <submittedName>
        <fullName evidence="1">Uncharacterized protein</fullName>
    </submittedName>
</protein>
<dbReference type="Proteomes" id="UP001165136">
    <property type="component" value="Unassembled WGS sequence"/>
</dbReference>
<reference evidence="1" key="1">
    <citation type="submission" date="2023-03" db="EMBL/GenBank/DDBJ databases">
        <title>Amycolatopsis taiwanensis NBRC 103393.</title>
        <authorList>
            <person name="Ichikawa N."/>
            <person name="Sato H."/>
            <person name="Tonouchi N."/>
        </authorList>
    </citation>
    <scope>NUCLEOTIDE SEQUENCE</scope>
    <source>
        <strain evidence="1">NBRC 103393</strain>
    </source>
</reference>
<evidence type="ECO:0000313" key="2">
    <source>
        <dbReference type="Proteomes" id="UP001165136"/>
    </source>
</evidence>
<gene>
    <name evidence="1" type="ORF">Atai01_21970</name>
</gene>
<name>A0A9W6QZN6_9PSEU</name>